<proteinExistence type="predicted"/>
<gene>
    <name evidence="1" type="ORF">BJY24_001982</name>
</gene>
<organism evidence="1 2">
    <name type="scientific">Nocardia transvalensis</name>
    <dbReference type="NCBI Taxonomy" id="37333"/>
    <lineage>
        <taxon>Bacteria</taxon>
        <taxon>Bacillati</taxon>
        <taxon>Actinomycetota</taxon>
        <taxon>Actinomycetes</taxon>
        <taxon>Mycobacteriales</taxon>
        <taxon>Nocardiaceae</taxon>
        <taxon>Nocardia</taxon>
    </lineage>
</organism>
<comment type="caution">
    <text evidence="1">The sequence shown here is derived from an EMBL/GenBank/DDBJ whole genome shotgun (WGS) entry which is preliminary data.</text>
</comment>
<dbReference type="AlphaFoldDB" id="A0A7W9PBR8"/>
<dbReference type="Proteomes" id="UP000540412">
    <property type="component" value="Unassembled WGS sequence"/>
</dbReference>
<reference evidence="1 2" key="1">
    <citation type="submission" date="2020-08" db="EMBL/GenBank/DDBJ databases">
        <title>Sequencing the genomes of 1000 actinobacteria strains.</title>
        <authorList>
            <person name="Klenk H.-P."/>
        </authorList>
    </citation>
    <scope>NUCLEOTIDE SEQUENCE [LARGE SCALE GENOMIC DNA]</scope>
    <source>
        <strain evidence="1 2">DSM 43582</strain>
    </source>
</reference>
<keyword evidence="2" id="KW-1185">Reference proteome</keyword>
<dbReference type="EMBL" id="JACHIT010000001">
    <property type="protein sequence ID" value="MBB5913115.1"/>
    <property type="molecule type" value="Genomic_DNA"/>
</dbReference>
<sequence length="80" mass="8978">MTEIRYIAVPPRRFRLNRTDGTVVETTLIGLWRRVPASGAGRDNEIIGCKVRLGDGMEVPLDQLMNEWGETTLGTPDLHD</sequence>
<protein>
    <submittedName>
        <fullName evidence="1">Uncharacterized protein</fullName>
    </submittedName>
</protein>
<dbReference type="RefSeq" id="WP_040745431.1">
    <property type="nucleotide sequence ID" value="NZ_JACHIT010000001.1"/>
</dbReference>
<name>A0A7W9PBR8_9NOCA</name>
<evidence type="ECO:0000313" key="1">
    <source>
        <dbReference type="EMBL" id="MBB5913115.1"/>
    </source>
</evidence>
<accession>A0A7W9PBR8</accession>
<evidence type="ECO:0000313" key="2">
    <source>
        <dbReference type="Proteomes" id="UP000540412"/>
    </source>
</evidence>